<dbReference type="RefSeq" id="XP_001795398.1">
    <property type="nucleotide sequence ID" value="XM_001795346.1"/>
</dbReference>
<dbReference type="AlphaFoldDB" id="Q0UTC9"/>
<proteinExistence type="predicted"/>
<dbReference type="EMBL" id="CH445331">
    <property type="protein sequence ID" value="EAT87376.1"/>
    <property type="molecule type" value="Genomic_DNA"/>
</dbReference>
<name>Q0UTC9_PHANO</name>
<reference evidence="2" key="1">
    <citation type="journal article" date="2007" name="Plant Cell">
        <title>Dothideomycete-plant interactions illuminated by genome sequencing and EST analysis of the wheat pathogen Stagonospora nodorum.</title>
        <authorList>
            <person name="Hane J.K."/>
            <person name="Lowe R.G."/>
            <person name="Solomon P.S."/>
            <person name="Tan K.C."/>
            <person name="Schoch C.L."/>
            <person name="Spatafora J.W."/>
            <person name="Crous P.W."/>
            <person name="Kodira C."/>
            <person name="Birren B.W."/>
            <person name="Galagan J.E."/>
            <person name="Torriani S.F."/>
            <person name="McDonald B.A."/>
            <person name="Oliver R.P."/>
        </authorList>
    </citation>
    <scope>NUCLEOTIDE SEQUENCE [LARGE SCALE GENOMIC DNA]</scope>
    <source>
        <strain evidence="2">SN15 / ATCC MYA-4574 / FGSC 10173</strain>
    </source>
</reference>
<accession>Q0UTC9</accession>
<gene>
    <name evidence="1" type="ORF">SNOG_04985</name>
</gene>
<protein>
    <submittedName>
        <fullName evidence="1">Uncharacterized protein</fullName>
    </submittedName>
</protein>
<dbReference type="InParanoid" id="Q0UTC9"/>
<evidence type="ECO:0000313" key="1">
    <source>
        <dbReference type="EMBL" id="EAT87376.1"/>
    </source>
</evidence>
<dbReference type="GeneID" id="5972273"/>
<dbReference type="Proteomes" id="UP000001055">
    <property type="component" value="Unassembled WGS sequence"/>
</dbReference>
<organism evidence="1 2">
    <name type="scientific">Phaeosphaeria nodorum (strain SN15 / ATCC MYA-4574 / FGSC 10173)</name>
    <name type="common">Glume blotch fungus</name>
    <name type="synonym">Parastagonospora nodorum</name>
    <dbReference type="NCBI Taxonomy" id="321614"/>
    <lineage>
        <taxon>Eukaryota</taxon>
        <taxon>Fungi</taxon>
        <taxon>Dikarya</taxon>
        <taxon>Ascomycota</taxon>
        <taxon>Pezizomycotina</taxon>
        <taxon>Dothideomycetes</taxon>
        <taxon>Pleosporomycetidae</taxon>
        <taxon>Pleosporales</taxon>
        <taxon>Pleosporineae</taxon>
        <taxon>Phaeosphaeriaceae</taxon>
        <taxon>Parastagonospora</taxon>
    </lineage>
</organism>
<evidence type="ECO:0000313" key="2">
    <source>
        <dbReference type="Proteomes" id="UP000001055"/>
    </source>
</evidence>
<dbReference type="KEGG" id="pno:SNOG_04985"/>
<sequence length="60" mass="6710">MHWPFLSTMSGWKSSNFALGTVSVNVPRASNIISLIETKPRRHNQGFEVEGFVVFALDVC</sequence>